<accession>A0ABR0EJP0</accession>
<evidence type="ECO:0000313" key="2">
    <source>
        <dbReference type="EMBL" id="KAK4501599.1"/>
    </source>
</evidence>
<name>A0ABR0EJP0_ZASCE</name>
<feature type="compositionally biased region" description="Polar residues" evidence="1">
    <location>
        <begin position="119"/>
        <end position="131"/>
    </location>
</feature>
<dbReference type="EMBL" id="JAXOVC010000005">
    <property type="protein sequence ID" value="KAK4501599.1"/>
    <property type="molecule type" value="Genomic_DNA"/>
</dbReference>
<evidence type="ECO:0000256" key="1">
    <source>
        <dbReference type="SAM" id="MobiDB-lite"/>
    </source>
</evidence>
<feature type="region of interest" description="Disordered" evidence="1">
    <location>
        <begin position="1"/>
        <end position="145"/>
    </location>
</feature>
<sequence>MADDYSDQSSMFTGEAYGDDDAVSIASSKTFGRSDVADNDSLLQETRNLDAKISSPTDELPASDAASVGAEDVEPYQKGDSTGLDKEETPASARKSTTSEPRKAAAASTQKPRFKDYPTMSSSENVETSLVLQGDDEDEDAEKSGQDLDVELERFANEDWWEAYNVGKHAITEELLNRDDIQEKIIRGFFQTFGLIRHAVLDGYELRKFWRLRAVEFPDRLVTDMPCWQDFQSKCTPINKIPWADKVYAVLPSLDVVRRMKAERAKQSADIKIGANVDGQPNLPPSSQAARDVETTENAEAAPGTKTAPSTNRKVPQADVDPAPDLERLSNAQTVPNEDAAVVPGRTEYRVHDGYRGYIKLVLTPIERLPGIDTSSITAPLGPGLDSEWIDEWLSSAYGIPPPQSR</sequence>
<dbReference type="Proteomes" id="UP001305779">
    <property type="component" value="Unassembled WGS sequence"/>
</dbReference>
<gene>
    <name evidence="2" type="ORF">PRZ48_007408</name>
</gene>
<feature type="region of interest" description="Disordered" evidence="1">
    <location>
        <begin position="268"/>
        <end position="334"/>
    </location>
</feature>
<comment type="caution">
    <text evidence="2">The sequence shown here is derived from an EMBL/GenBank/DDBJ whole genome shotgun (WGS) entry which is preliminary data.</text>
</comment>
<protein>
    <submittedName>
        <fullName evidence="2">Uncharacterized protein</fullName>
    </submittedName>
</protein>
<organism evidence="2 3">
    <name type="scientific">Zasmidium cellare</name>
    <name type="common">Wine cellar mold</name>
    <name type="synonym">Racodium cellare</name>
    <dbReference type="NCBI Taxonomy" id="395010"/>
    <lineage>
        <taxon>Eukaryota</taxon>
        <taxon>Fungi</taxon>
        <taxon>Dikarya</taxon>
        <taxon>Ascomycota</taxon>
        <taxon>Pezizomycotina</taxon>
        <taxon>Dothideomycetes</taxon>
        <taxon>Dothideomycetidae</taxon>
        <taxon>Mycosphaerellales</taxon>
        <taxon>Mycosphaerellaceae</taxon>
        <taxon>Zasmidium</taxon>
    </lineage>
</organism>
<evidence type="ECO:0000313" key="3">
    <source>
        <dbReference type="Proteomes" id="UP001305779"/>
    </source>
</evidence>
<proteinExistence type="predicted"/>
<reference evidence="2 3" key="1">
    <citation type="journal article" date="2023" name="G3 (Bethesda)">
        <title>A chromosome-level genome assembly of Zasmidium syzygii isolated from banana leaves.</title>
        <authorList>
            <person name="van Westerhoven A.C."/>
            <person name="Mehrabi R."/>
            <person name="Talebi R."/>
            <person name="Steentjes M.B.F."/>
            <person name="Corcolon B."/>
            <person name="Chong P.A."/>
            <person name="Kema G.H.J."/>
            <person name="Seidl M.F."/>
        </authorList>
    </citation>
    <scope>NUCLEOTIDE SEQUENCE [LARGE SCALE GENOMIC DNA]</scope>
    <source>
        <strain evidence="2 3">P124</strain>
    </source>
</reference>
<keyword evidence="3" id="KW-1185">Reference proteome</keyword>